<dbReference type="Pfam" id="PF01060">
    <property type="entry name" value="TTR-52"/>
    <property type="match status" value="1"/>
</dbReference>
<dbReference type="Gene3D" id="2.60.40.3330">
    <property type="match status" value="1"/>
</dbReference>
<evidence type="ECO:0000256" key="3">
    <source>
        <dbReference type="ARBA" id="ARBA00022525"/>
    </source>
</evidence>
<organism evidence="5 6">
    <name type="scientific">Pristionchus fissidentatus</name>
    <dbReference type="NCBI Taxonomy" id="1538716"/>
    <lineage>
        <taxon>Eukaryota</taxon>
        <taxon>Metazoa</taxon>
        <taxon>Ecdysozoa</taxon>
        <taxon>Nematoda</taxon>
        <taxon>Chromadorea</taxon>
        <taxon>Rhabditida</taxon>
        <taxon>Rhabditina</taxon>
        <taxon>Diplogasteromorpha</taxon>
        <taxon>Diplogasteroidea</taxon>
        <taxon>Neodiplogasteridae</taxon>
        <taxon>Pristionchus</taxon>
    </lineage>
</organism>
<evidence type="ECO:0000256" key="4">
    <source>
        <dbReference type="ARBA" id="ARBA00022729"/>
    </source>
</evidence>
<name>A0AAV5VGL7_9BILA</name>
<proteinExistence type="inferred from homology"/>
<reference evidence="5" key="1">
    <citation type="submission" date="2023-10" db="EMBL/GenBank/DDBJ databases">
        <title>Genome assembly of Pristionchus species.</title>
        <authorList>
            <person name="Yoshida K."/>
            <person name="Sommer R.J."/>
        </authorList>
    </citation>
    <scope>NUCLEOTIDE SEQUENCE</scope>
    <source>
        <strain evidence="5">RS5133</strain>
    </source>
</reference>
<dbReference type="PANTHER" id="PTHR21700:SF30">
    <property type="entry name" value="TRANSTHYRETIN-LIKE FAMILY PROTEIN"/>
    <property type="match status" value="1"/>
</dbReference>
<keyword evidence="3" id="KW-0964">Secreted</keyword>
<keyword evidence="6" id="KW-1185">Reference proteome</keyword>
<comment type="similarity">
    <text evidence="2">Belongs to the nematode transthyretin-like family.</text>
</comment>
<protein>
    <submittedName>
        <fullName evidence="5">Uncharacterized protein</fullName>
    </submittedName>
</protein>
<dbReference type="EMBL" id="BTSY01000003">
    <property type="protein sequence ID" value="GMT17725.1"/>
    <property type="molecule type" value="Genomic_DNA"/>
</dbReference>
<evidence type="ECO:0000256" key="2">
    <source>
        <dbReference type="ARBA" id="ARBA00010112"/>
    </source>
</evidence>
<dbReference type="AlphaFoldDB" id="A0AAV5VGL7"/>
<evidence type="ECO:0000313" key="6">
    <source>
        <dbReference type="Proteomes" id="UP001432322"/>
    </source>
</evidence>
<accession>A0AAV5VGL7</accession>
<dbReference type="GO" id="GO:0005576">
    <property type="term" value="C:extracellular region"/>
    <property type="evidence" value="ECO:0007669"/>
    <property type="project" value="UniProtKB-SubCell"/>
</dbReference>
<gene>
    <name evidence="5" type="ORF">PFISCL1PPCAC_9022</name>
</gene>
<keyword evidence="4" id="KW-0732">Signal</keyword>
<comment type="subcellular location">
    <subcellularLocation>
        <location evidence="1">Secreted</location>
    </subcellularLocation>
</comment>
<dbReference type="PANTHER" id="PTHR21700">
    <property type="entry name" value="TRANSTHYRETIN-LIKE FAMILY PROTEIN-RELATED"/>
    <property type="match status" value="1"/>
</dbReference>
<dbReference type="GO" id="GO:0009986">
    <property type="term" value="C:cell surface"/>
    <property type="evidence" value="ECO:0007669"/>
    <property type="project" value="InterPro"/>
</dbReference>
<dbReference type="InterPro" id="IPR038479">
    <property type="entry name" value="Transthyretin-like_sf"/>
</dbReference>
<dbReference type="Proteomes" id="UP001432322">
    <property type="component" value="Unassembled WGS sequence"/>
</dbReference>
<feature type="non-terminal residue" evidence="5">
    <location>
        <position position="1"/>
    </location>
</feature>
<evidence type="ECO:0000313" key="5">
    <source>
        <dbReference type="EMBL" id="GMT17725.1"/>
    </source>
</evidence>
<evidence type="ECO:0000256" key="1">
    <source>
        <dbReference type="ARBA" id="ARBA00004613"/>
    </source>
</evidence>
<sequence length="65" mass="7213">QNVSVKGTLYCKTGNIRQGNVRVELWERDIAAPVDPDDHLADVYSNHLGEFRLSGATSEVLNSKQ</sequence>
<dbReference type="InterPro" id="IPR001534">
    <property type="entry name" value="Transthyretin-like"/>
</dbReference>
<comment type="caution">
    <text evidence="5">The sequence shown here is derived from an EMBL/GenBank/DDBJ whole genome shotgun (WGS) entry which is preliminary data.</text>
</comment>